<protein>
    <submittedName>
        <fullName evidence="1">Zinc/iron-chelating domain-containing protein</fullName>
    </submittedName>
</protein>
<dbReference type="Proteomes" id="UP000254875">
    <property type="component" value="Unassembled WGS sequence"/>
</dbReference>
<comment type="caution">
    <text evidence="1">The sequence shown here is derived from an EMBL/GenBank/DDBJ whole genome shotgun (WGS) entry which is preliminary data.</text>
</comment>
<sequence>MKSGANNVVKRESPFHVDGHACRPDCGACCIAPSISSPIPGMPHGKPAGVRCVQLGDDLRCAIFGQPERPACCSGLQPQMDMCGTNREEALAWLTQLETQTRPAMRSQ</sequence>
<reference evidence="2" key="1">
    <citation type="submission" date="2018-05" db="EMBL/GenBank/DDBJ databases">
        <authorList>
            <person name="Feng T."/>
        </authorList>
    </citation>
    <scope>NUCLEOTIDE SEQUENCE [LARGE SCALE GENOMIC DNA]</scope>
    <source>
        <strain evidence="2">S27</strain>
    </source>
</reference>
<proteinExistence type="predicted"/>
<evidence type="ECO:0000313" key="1">
    <source>
        <dbReference type="EMBL" id="RDK04820.1"/>
    </source>
</evidence>
<dbReference type="PANTHER" id="PTHR36931:SF1">
    <property type="entry name" value="UPF0153 PROTEIN YEIW"/>
    <property type="match status" value="1"/>
</dbReference>
<dbReference type="AlphaFoldDB" id="A0A370NGV8"/>
<dbReference type="EMBL" id="QHKS01000001">
    <property type="protein sequence ID" value="RDK04820.1"/>
    <property type="molecule type" value="Genomic_DNA"/>
</dbReference>
<dbReference type="InterPro" id="IPR005358">
    <property type="entry name" value="Puta_zinc/iron-chelating_dom"/>
</dbReference>
<accession>A0A370NGV8</accession>
<dbReference type="OrthoDB" id="9803986at2"/>
<dbReference type="InterPro" id="IPR052572">
    <property type="entry name" value="UPF0153_domain"/>
</dbReference>
<name>A0A370NGV8_9BURK</name>
<evidence type="ECO:0000313" key="2">
    <source>
        <dbReference type="Proteomes" id="UP000254875"/>
    </source>
</evidence>
<organism evidence="1 2">
    <name type="scientific">Paraburkholderia lacunae</name>
    <dbReference type="NCBI Taxonomy" id="2211104"/>
    <lineage>
        <taxon>Bacteria</taxon>
        <taxon>Pseudomonadati</taxon>
        <taxon>Pseudomonadota</taxon>
        <taxon>Betaproteobacteria</taxon>
        <taxon>Burkholderiales</taxon>
        <taxon>Burkholderiaceae</taxon>
        <taxon>Paraburkholderia</taxon>
    </lineage>
</organism>
<keyword evidence="2" id="KW-1185">Reference proteome</keyword>
<dbReference type="Pfam" id="PF03692">
    <property type="entry name" value="CxxCxxCC"/>
    <property type="match status" value="1"/>
</dbReference>
<gene>
    <name evidence="1" type="ORF">DLM46_00690</name>
</gene>
<dbReference type="PANTHER" id="PTHR36931">
    <property type="entry name" value="UPF0153 PROTEIN YEIW"/>
    <property type="match status" value="1"/>
</dbReference>